<evidence type="ECO:0000259" key="2">
    <source>
        <dbReference type="PROSITE" id="PS50110"/>
    </source>
</evidence>
<dbReference type="GO" id="GO:0000160">
    <property type="term" value="P:phosphorelay signal transduction system"/>
    <property type="evidence" value="ECO:0007669"/>
    <property type="project" value="InterPro"/>
</dbReference>
<dbReference type="PROSITE" id="PS50110">
    <property type="entry name" value="RESPONSE_REGULATORY"/>
    <property type="match status" value="1"/>
</dbReference>
<gene>
    <name evidence="3" type="ORF">GCM10007067_03020</name>
</gene>
<reference evidence="3" key="2">
    <citation type="submission" date="2020-09" db="EMBL/GenBank/DDBJ databases">
        <authorList>
            <person name="Sun Q."/>
            <person name="Kim S."/>
        </authorList>
    </citation>
    <scope>NUCLEOTIDE SEQUENCE</scope>
    <source>
        <strain evidence="3">KCTC 23077</strain>
    </source>
</reference>
<dbReference type="PANTHER" id="PTHR43228">
    <property type="entry name" value="TWO-COMPONENT RESPONSE REGULATOR"/>
    <property type="match status" value="1"/>
</dbReference>
<accession>A0A918W5B8</accession>
<organism evidence="3 4">
    <name type="scientific">Cognatilysobacter bugurensis</name>
    <dbReference type="NCBI Taxonomy" id="543356"/>
    <lineage>
        <taxon>Bacteria</taxon>
        <taxon>Pseudomonadati</taxon>
        <taxon>Pseudomonadota</taxon>
        <taxon>Gammaproteobacteria</taxon>
        <taxon>Lysobacterales</taxon>
        <taxon>Lysobacteraceae</taxon>
        <taxon>Cognatilysobacter</taxon>
    </lineage>
</organism>
<dbReference type="SUPFAM" id="SSF52172">
    <property type="entry name" value="CheY-like"/>
    <property type="match status" value="1"/>
</dbReference>
<sequence>MTPRTTVLLCDDSRALRLLTARQLAECGFDVIGEADNGVAAVEQYEKLRPDVVLLDLVMPQQDGKEALRRIRELDPNARVVILSSLGAQHDIEECLKLGAKSYLQKPIDPDAMVRVLRETVA</sequence>
<dbReference type="InterPro" id="IPR001789">
    <property type="entry name" value="Sig_transdc_resp-reg_receiver"/>
</dbReference>
<dbReference type="InterPro" id="IPR011006">
    <property type="entry name" value="CheY-like_superfamily"/>
</dbReference>
<reference evidence="3" key="1">
    <citation type="journal article" date="2014" name="Int. J. Syst. Evol. Microbiol.">
        <title>Complete genome sequence of Corynebacterium casei LMG S-19264T (=DSM 44701T), isolated from a smear-ripened cheese.</title>
        <authorList>
            <consortium name="US DOE Joint Genome Institute (JGI-PGF)"/>
            <person name="Walter F."/>
            <person name="Albersmeier A."/>
            <person name="Kalinowski J."/>
            <person name="Ruckert C."/>
        </authorList>
    </citation>
    <scope>NUCLEOTIDE SEQUENCE</scope>
    <source>
        <strain evidence="3">KCTC 23077</strain>
    </source>
</reference>
<dbReference type="RefSeq" id="WP_189452647.1">
    <property type="nucleotide sequence ID" value="NZ_BMYD01000001.1"/>
</dbReference>
<dbReference type="AlphaFoldDB" id="A0A918W5B8"/>
<protein>
    <submittedName>
        <fullName evidence="3">Response regulator</fullName>
    </submittedName>
</protein>
<dbReference type="Pfam" id="PF00072">
    <property type="entry name" value="Response_reg"/>
    <property type="match status" value="1"/>
</dbReference>
<evidence type="ECO:0000313" key="3">
    <source>
        <dbReference type="EMBL" id="GHA70310.1"/>
    </source>
</evidence>
<comment type="caution">
    <text evidence="3">The sequence shown here is derived from an EMBL/GenBank/DDBJ whole genome shotgun (WGS) entry which is preliminary data.</text>
</comment>
<feature type="modified residue" description="4-aspartylphosphate" evidence="1">
    <location>
        <position position="56"/>
    </location>
</feature>
<keyword evidence="1" id="KW-0597">Phosphoprotein</keyword>
<dbReference type="Proteomes" id="UP000646426">
    <property type="component" value="Unassembled WGS sequence"/>
</dbReference>
<keyword evidence="4" id="KW-1185">Reference proteome</keyword>
<proteinExistence type="predicted"/>
<name>A0A918W5B8_9GAMM</name>
<dbReference type="PANTHER" id="PTHR43228:SF1">
    <property type="entry name" value="TWO-COMPONENT RESPONSE REGULATOR ARR22"/>
    <property type="match status" value="1"/>
</dbReference>
<evidence type="ECO:0000313" key="4">
    <source>
        <dbReference type="Proteomes" id="UP000646426"/>
    </source>
</evidence>
<evidence type="ECO:0000256" key="1">
    <source>
        <dbReference type="PROSITE-ProRule" id="PRU00169"/>
    </source>
</evidence>
<feature type="domain" description="Response regulatory" evidence="2">
    <location>
        <begin position="6"/>
        <end position="121"/>
    </location>
</feature>
<dbReference type="InterPro" id="IPR052048">
    <property type="entry name" value="ST_Response_Regulator"/>
</dbReference>
<dbReference type="SMART" id="SM00448">
    <property type="entry name" value="REC"/>
    <property type="match status" value="1"/>
</dbReference>
<dbReference type="Gene3D" id="3.40.50.2300">
    <property type="match status" value="1"/>
</dbReference>
<dbReference type="EMBL" id="BMYD01000001">
    <property type="protein sequence ID" value="GHA70310.1"/>
    <property type="molecule type" value="Genomic_DNA"/>
</dbReference>